<evidence type="ECO:0000313" key="5">
    <source>
        <dbReference type="Proteomes" id="UP000191931"/>
    </source>
</evidence>
<feature type="repeat" description="NHL" evidence="2">
    <location>
        <begin position="44"/>
        <end position="71"/>
    </location>
</feature>
<dbReference type="SUPFAM" id="SSF101898">
    <property type="entry name" value="NHL repeat"/>
    <property type="match status" value="2"/>
</dbReference>
<organism evidence="4 5">
    <name type="scientific">Desulfamplus magnetovallimortis</name>
    <dbReference type="NCBI Taxonomy" id="1246637"/>
    <lineage>
        <taxon>Bacteria</taxon>
        <taxon>Pseudomonadati</taxon>
        <taxon>Thermodesulfobacteriota</taxon>
        <taxon>Desulfobacteria</taxon>
        <taxon>Desulfobacterales</taxon>
        <taxon>Desulfobacteraceae</taxon>
        <taxon>Desulfamplus</taxon>
    </lineage>
</organism>
<dbReference type="Proteomes" id="UP000191931">
    <property type="component" value="Unassembled WGS sequence"/>
</dbReference>
<dbReference type="OrthoDB" id="9774579at2"/>
<dbReference type="Gene3D" id="2.120.10.30">
    <property type="entry name" value="TolB, C-terminal domain"/>
    <property type="match status" value="4"/>
</dbReference>
<keyword evidence="1" id="KW-0677">Repeat</keyword>
<feature type="repeat" description="NHL" evidence="2">
    <location>
        <begin position="344"/>
        <end position="387"/>
    </location>
</feature>
<dbReference type="GO" id="GO:0006508">
    <property type="term" value="P:proteolysis"/>
    <property type="evidence" value="ECO:0007669"/>
    <property type="project" value="InterPro"/>
</dbReference>
<proteinExistence type="predicted"/>
<dbReference type="GO" id="GO:0008270">
    <property type="term" value="F:zinc ion binding"/>
    <property type="evidence" value="ECO:0007669"/>
    <property type="project" value="UniProtKB-KW"/>
</dbReference>
<dbReference type="PANTHER" id="PTHR24104:SF25">
    <property type="entry name" value="PROTEIN LIN-41"/>
    <property type="match status" value="1"/>
</dbReference>
<feature type="signal peptide" evidence="3">
    <location>
        <begin position="1"/>
        <end position="21"/>
    </location>
</feature>
<dbReference type="CDD" id="cd05819">
    <property type="entry name" value="NHL"/>
    <property type="match status" value="1"/>
</dbReference>
<dbReference type="Gene3D" id="3.40.50.1460">
    <property type="match status" value="1"/>
</dbReference>
<dbReference type="RefSeq" id="WP_080806601.1">
    <property type="nucleotide sequence ID" value="NZ_LT828554.1"/>
</dbReference>
<feature type="chain" id="PRO_5012709514" description="NHL repeat containing protein" evidence="3">
    <location>
        <begin position="22"/>
        <end position="1101"/>
    </location>
</feature>
<evidence type="ECO:0000256" key="1">
    <source>
        <dbReference type="ARBA" id="ARBA00022737"/>
    </source>
</evidence>
<dbReference type="Pfam" id="PF01436">
    <property type="entry name" value="NHL"/>
    <property type="match status" value="3"/>
</dbReference>
<dbReference type="EMBL" id="FWEV01000098">
    <property type="protein sequence ID" value="SLM29560.1"/>
    <property type="molecule type" value="Genomic_DNA"/>
</dbReference>
<dbReference type="STRING" id="1246637.MTBBW1_1870003"/>
<dbReference type="GO" id="GO:0008233">
    <property type="term" value="F:peptidase activity"/>
    <property type="evidence" value="ECO:0007669"/>
    <property type="project" value="InterPro"/>
</dbReference>
<dbReference type="Pfam" id="PF01650">
    <property type="entry name" value="Peptidase_C13"/>
    <property type="match status" value="1"/>
</dbReference>
<dbReference type="InterPro" id="IPR001258">
    <property type="entry name" value="NHL_repeat"/>
</dbReference>
<dbReference type="InterPro" id="IPR001096">
    <property type="entry name" value="Peptidase_C13"/>
</dbReference>
<keyword evidence="3" id="KW-0732">Signal</keyword>
<dbReference type="InterPro" id="IPR050952">
    <property type="entry name" value="TRIM-NHL_E3_ligases"/>
</dbReference>
<accession>A0A1W1HAQ5</accession>
<evidence type="ECO:0000313" key="4">
    <source>
        <dbReference type="EMBL" id="SLM29560.1"/>
    </source>
</evidence>
<dbReference type="PANTHER" id="PTHR24104">
    <property type="entry name" value="E3 UBIQUITIN-PROTEIN LIGASE NHLRC1-RELATED"/>
    <property type="match status" value="1"/>
</dbReference>
<feature type="repeat" description="NHL" evidence="2">
    <location>
        <begin position="297"/>
        <end position="340"/>
    </location>
</feature>
<sequence>MLKKITVLLLLTFFLPLPAIALEQDSLSFETMWPQNLKPCLHEPEDVAVDNKGNIYILDAGNYTIQKFSSDGKWITSWGSYGTADGEFLFKGIVSIVYHPNGYIYVSDYGYDHVTETESSRIQKFTLDGKWVKTIDKWGDTNSKFNAPRGMAVDENGNIYITDPDSANDEEDKIHIQWIYKFDINDNFITRWQTEEMKTWTYGEIMDVAVEPDGNILALIGGGYYDSELRTIYPVQRFTPDGTLLDKWEVDMNLYEANYSALGIRNHALHVDAANNVYMTSYHGDRIQVFSKNGSFIRTIGSEGIAEGQFVNVRTITMDSEGNIYATDSGNQRIQKLDNEEKFQFAIGCSGSGSGQFINPEKIVIGPDNRVYVADSSNKRVQIFEKSGKFYYEFFSQHPVKSVAVDSDGFIYVTGQSVTRTDSEVYGIVEKYASNGSLASTIEIKTGYKPGDDNDFVDFVDIVFFNDHLYVADQIHDIIYQITKDGEVITSFDVGNTDEAYHNDTGNNVITGMDIAPDGTIYIIGIIDNIPMVAGYDLQGNRVVFWGGEGTNNGRFSTANGTPPADVAVDQSGDIWVADTGNNRLQRFDNKGFWKETFGEQGSAPGKFSVIRGITFDQEDRLFVTESGNSRVQVFSENQEITSTEDMAIIVAGGGPYQGNTLWDATQICANMAYRTLLYQGFTKENIYFLSWDMDLDLDGNSLADDVDGEPSITNIKYALESWAKRAENLVVFMIDHGGDEQFRLGELELMAASDFAGFFKTAHSSISGSTILIYDACRSGSFIPLLASTDSASGNHPVIITSSENDENAYFTNNGTLSFSYQFWSAIGNGMNLMDAFLSTRNAIQFTYTSQSPLIDDNGNGIANEDYDGLAARKISIGRGTVSAGDIPAIDSISFIPQNLNGETSATISANNVIDADGILRVWAVITPPDLLSGNPDNPVTELPSVELLSMGGNNFQGTYNGFTAKGKYKIAVFAEDKQGSISLPLTTSQGIIQNQGDASAVASSDAFHIRLPCVKLGDQCMEVMFELDISDNSGLFYKLDFESRDDVLCSSSCAELLTDFDISVPRLLFNDMPLSFILRYQDMSQFIWELDLTSVKIVP</sequence>
<dbReference type="AlphaFoldDB" id="A0A1W1HAQ5"/>
<feature type="repeat" description="NHL" evidence="2">
    <location>
        <begin position="595"/>
        <end position="638"/>
    </location>
</feature>
<reference evidence="4 5" key="1">
    <citation type="submission" date="2017-03" db="EMBL/GenBank/DDBJ databases">
        <authorList>
            <person name="Afonso C.L."/>
            <person name="Miller P.J."/>
            <person name="Scott M.A."/>
            <person name="Spackman E."/>
            <person name="Goraichik I."/>
            <person name="Dimitrov K.M."/>
            <person name="Suarez D.L."/>
            <person name="Swayne D.E."/>
        </authorList>
    </citation>
    <scope>NUCLEOTIDE SEQUENCE [LARGE SCALE GENOMIC DNA]</scope>
    <source>
        <strain evidence="4">PRJEB14757</strain>
    </source>
</reference>
<dbReference type="PROSITE" id="PS51125">
    <property type="entry name" value="NHL"/>
    <property type="match status" value="5"/>
</dbReference>
<name>A0A1W1HAQ5_9BACT</name>
<feature type="repeat" description="NHL" evidence="2">
    <location>
        <begin position="564"/>
        <end position="591"/>
    </location>
</feature>
<evidence type="ECO:0008006" key="6">
    <source>
        <dbReference type="Google" id="ProtNLM"/>
    </source>
</evidence>
<evidence type="ECO:0000256" key="2">
    <source>
        <dbReference type="PROSITE-ProRule" id="PRU00504"/>
    </source>
</evidence>
<protein>
    <recommendedName>
        <fullName evidence="6">NHL repeat containing protein</fullName>
    </recommendedName>
</protein>
<keyword evidence="5" id="KW-1185">Reference proteome</keyword>
<gene>
    <name evidence="4" type="ORF">MTBBW1_1870003</name>
</gene>
<dbReference type="InterPro" id="IPR011042">
    <property type="entry name" value="6-blade_b-propeller_TolB-like"/>
</dbReference>
<evidence type="ECO:0000256" key="3">
    <source>
        <dbReference type="SAM" id="SignalP"/>
    </source>
</evidence>